<comment type="caution">
    <text evidence="1">The sequence shown here is derived from an EMBL/GenBank/DDBJ whole genome shotgun (WGS) entry which is preliminary data.</text>
</comment>
<keyword evidence="2" id="KW-1185">Reference proteome</keyword>
<evidence type="ECO:0000313" key="1">
    <source>
        <dbReference type="EMBL" id="EPX60697.1"/>
    </source>
</evidence>
<accession>S9PED6</accession>
<dbReference type="EMBL" id="ANAH02000011">
    <property type="protein sequence ID" value="EPX60697.1"/>
    <property type="molecule type" value="Genomic_DNA"/>
</dbReference>
<reference evidence="1" key="1">
    <citation type="submission" date="2013-05" db="EMBL/GenBank/DDBJ databases">
        <title>Genome assembly of Cystobacter fuscus DSM 2262.</title>
        <authorList>
            <person name="Sharma G."/>
            <person name="Khatri I."/>
            <person name="Kaur C."/>
            <person name="Mayilraj S."/>
            <person name="Subramanian S."/>
        </authorList>
    </citation>
    <scope>NUCLEOTIDE SEQUENCE [LARGE SCALE GENOMIC DNA]</scope>
    <source>
        <strain evidence="1">DSM 2262</strain>
    </source>
</reference>
<organism evidence="1 2">
    <name type="scientific">Cystobacter fuscus (strain ATCC 25194 / DSM 2262 / NBRC 100088 / M29)</name>
    <dbReference type="NCBI Taxonomy" id="1242864"/>
    <lineage>
        <taxon>Bacteria</taxon>
        <taxon>Pseudomonadati</taxon>
        <taxon>Myxococcota</taxon>
        <taxon>Myxococcia</taxon>
        <taxon>Myxococcales</taxon>
        <taxon>Cystobacterineae</taxon>
        <taxon>Archangiaceae</taxon>
        <taxon>Cystobacter</taxon>
    </lineage>
</organism>
<name>S9PED6_CYSF2</name>
<dbReference type="AlphaFoldDB" id="S9PED6"/>
<sequence>MGEGCQGHRAGVGRACAGTARATDQRAVIALIVSESIMEAMQRLGVTDARFEEV</sequence>
<gene>
    <name evidence="1" type="ORF">D187_001346</name>
</gene>
<evidence type="ECO:0000313" key="2">
    <source>
        <dbReference type="Proteomes" id="UP000011682"/>
    </source>
</evidence>
<dbReference type="Proteomes" id="UP000011682">
    <property type="component" value="Unassembled WGS sequence"/>
</dbReference>
<proteinExistence type="predicted"/>
<protein>
    <submittedName>
        <fullName evidence="1">Uncharacterized protein</fullName>
    </submittedName>
</protein>